<gene>
    <name evidence="1" type="ORF">NCTC8284_01676</name>
</gene>
<name>A0A448MMV3_9PAST</name>
<dbReference type="InterPro" id="IPR050824">
    <property type="entry name" value="Thiol_disulfide_DsbA"/>
</dbReference>
<protein>
    <submittedName>
        <fullName evidence="1">Thioredoxin fold protein</fullName>
    </submittedName>
</protein>
<dbReference type="EMBL" id="LR134405">
    <property type="protein sequence ID" value="VEH66507.1"/>
    <property type="molecule type" value="Genomic_DNA"/>
</dbReference>
<dbReference type="PANTHER" id="PTHR35891">
    <property type="entry name" value="THIOL:DISULFIDE INTERCHANGE PROTEIN DSBA"/>
    <property type="match status" value="1"/>
</dbReference>
<accession>A0A448MMV3</accession>
<reference evidence="1 2" key="1">
    <citation type="submission" date="2018-12" db="EMBL/GenBank/DDBJ databases">
        <authorList>
            <consortium name="Pathogen Informatics"/>
        </authorList>
    </citation>
    <scope>NUCLEOTIDE SEQUENCE [LARGE SCALE GENOMIC DNA]</scope>
    <source>
        <strain evidence="1 2">NCTC8284</strain>
    </source>
</reference>
<dbReference type="AlphaFoldDB" id="A0A448MMV3"/>
<organism evidence="1 2">
    <name type="scientific">Rodentibacter pneumotropicus</name>
    <dbReference type="NCBI Taxonomy" id="758"/>
    <lineage>
        <taxon>Bacteria</taxon>
        <taxon>Pseudomonadati</taxon>
        <taxon>Pseudomonadota</taxon>
        <taxon>Gammaproteobacteria</taxon>
        <taxon>Pasteurellales</taxon>
        <taxon>Pasteurellaceae</taxon>
        <taxon>Rodentibacter</taxon>
    </lineage>
</organism>
<evidence type="ECO:0000313" key="2">
    <source>
        <dbReference type="Proteomes" id="UP000278733"/>
    </source>
</evidence>
<dbReference type="SUPFAM" id="SSF52833">
    <property type="entry name" value="Thioredoxin-like"/>
    <property type="match status" value="1"/>
</dbReference>
<proteinExistence type="predicted"/>
<evidence type="ECO:0000313" key="1">
    <source>
        <dbReference type="EMBL" id="VEH66507.1"/>
    </source>
</evidence>
<dbReference type="KEGG" id="rpne:NCTC8284_01676"/>
<sequence length="61" mass="7015">MDIKEKVKDSIELTEEYGVFTYPYVVIGGKYVLTASTLYNDDYSVAVLDYLVNKLEKERGK</sequence>
<dbReference type="Proteomes" id="UP000278733">
    <property type="component" value="Chromosome"/>
</dbReference>
<dbReference type="InterPro" id="IPR036249">
    <property type="entry name" value="Thioredoxin-like_sf"/>
</dbReference>
<dbReference type="Gene3D" id="3.40.30.10">
    <property type="entry name" value="Glutaredoxin"/>
    <property type="match status" value="1"/>
</dbReference>
<dbReference type="PANTHER" id="PTHR35891:SF2">
    <property type="entry name" value="THIOL:DISULFIDE INTERCHANGE PROTEIN DSBA"/>
    <property type="match status" value="1"/>
</dbReference>